<feature type="domain" description="Malectin-like" evidence="7">
    <location>
        <begin position="50"/>
        <end position="119"/>
    </location>
</feature>
<evidence type="ECO:0000313" key="9">
    <source>
        <dbReference type="Proteomes" id="UP000026915"/>
    </source>
</evidence>
<dbReference type="Proteomes" id="UP000026915">
    <property type="component" value="Chromosome 6"/>
</dbReference>
<evidence type="ECO:0000256" key="2">
    <source>
        <dbReference type="ARBA" id="ARBA00022692"/>
    </source>
</evidence>
<proteinExistence type="predicted"/>
<keyword evidence="9" id="KW-1185">Reference proteome</keyword>
<evidence type="ECO:0000256" key="6">
    <source>
        <dbReference type="SAM" id="SignalP"/>
    </source>
</evidence>
<feature type="domain" description="Malectin-like" evidence="7">
    <location>
        <begin position="128"/>
        <end position="286"/>
    </location>
</feature>
<comment type="subcellular location">
    <subcellularLocation>
        <location evidence="1">Membrane</location>
        <topology evidence="1">Single-pass membrane protein</topology>
    </subcellularLocation>
</comment>
<keyword evidence="4" id="KW-1133">Transmembrane helix</keyword>
<evidence type="ECO:0000313" key="8">
    <source>
        <dbReference type="EMBL" id="EOY26091.1"/>
    </source>
</evidence>
<dbReference type="Gramene" id="EOY26091">
    <property type="protein sequence ID" value="EOY26091"/>
    <property type="gene ID" value="TCM_027486"/>
</dbReference>
<dbReference type="InterPro" id="IPR024788">
    <property type="entry name" value="Malectin-like_Carb-bd_dom"/>
</dbReference>
<feature type="chain" id="PRO_5001598688" description="Malectin-like domain-containing protein" evidence="6">
    <location>
        <begin position="24"/>
        <end position="295"/>
    </location>
</feature>
<evidence type="ECO:0000256" key="5">
    <source>
        <dbReference type="ARBA" id="ARBA00023136"/>
    </source>
</evidence>
<dbReference type="HOGENOM" id="CLU_944634_0_0_1"/>
<dbReference type="STRING" id="3641.A0A061G954"/>
<accession>A0A061G954</accession>
<name>A0A061G954_THECC</name>
<dbReference type="InParanoid" id="A0A061G954"/>
<protein>
    <recommendedName>
        <fullName evidence="7">Malectin-like domain-containing protein</fullName>
    </recommendedName>
</protein>
<dbReference type="PANTHER" id="PTHR45631:SF212">
    <property type="entry name" value="PROTEIN KINASE DOMAIN-CONTAINING PROTEIN"/>
    <property type="match status" value="1"/>
</dbReference>
<evidence type="ECO:0000256" key="4">
    <source>
        <dbReference type="ARBA" id="ARBA00022989"/>
    </source>
</evidence>
<dbReference type="GO" id="GO:0016020">
    <property type="term" value="C:membrane"/>
    <property type="evidence" value="ECO:0007669"/>
    <property type="project" value="UniProtKB-SubCell"/>
</dbReference>
<dbReference type="PANTHER" id="PTHR45631">
    <property type="entry name" value="OS07G0107800 PROTEIN-RELATED"/>
    <property type="match status" value="1"/>
</dbReference>
<feature type="signal peptide" evidence="6">
    <location>
        <begin position="1"/>
        <end position="23"/>
    </location>
</feature>
<keyword evidence="2" id="KW-0812">Transmembrane</keyword>
<organism evidence="8 9">
    <name type="scientific">Theobroma cacao</name>
    <name type="common">Cacao</name>
    <name type="synonym">Cocoa</name>
    <dbReference type="NCBI Taxonomy" id="3641"/>
    <lineage>
        <taxon>Eukaryota</taxon>
        <taxon>Viridiplantae</taxon>
        <taxon>Streptophyta</taxon>
        <taxon>Embryophyta</taxon>
        <taxon>Tracheophyta</taxon>
        <taxon>Spermatophyta</taxon>
        <taxon>Magnoliopsida</taxon>
        <taxon>eudicotyledons</taxon>
        <taxon>Gunneridae</taxon>
        <taxon>Pentapetalae</taxon>
        <taxon>rosids</taxon>
        <taxon>malvids</taxon>
        <taxon>Malvales</taxon>
        <taxon>Malvaceae</taxon>
        <taxon>Byttnerioideae</taxon>
        <taxon>Theobroma</taxon>
    </lineage>
</organism>
<gene>
    <name evidence="8" type="ORF">TCM_027486</name>
</gene>
<evidence type="ECO:0000256" key="1">
    <source>
        <dbReference type="ARBA" id="ARBA00004167"/>
    </source>
</evidence>
<sequence>MFPVLNNLLLVFVFAIASFGASSLMLTGGIQNEDVGRRKLVTENPGFISIDCGANGDYHDEATGIVYRTDREFIDTGENHEVSTENGNYLSSDNLIQRQLKNLRSFPNGTRNCYTLNCNLNRLRVTPNLCLANTGSGIPFISALELPLPDISNSIYTTDFGALKHVKTYDLGISPSSPAMRYNDDVYDRIWHPYAFSNSEPIGTSQCIDDFYGLEVVLRTAVRPADGLSSLNYTMIASNSSMKYCVYSHFAEIKEIAQYQLREFSITLNDINYGSITVHYLKPMSLRSNLQSKVM</sequence>
<keyword evidence="5" id="KW-0472">Membrane</keyword>
<dbReference type="Pfam" id="PF12819">
    <property type="entry name" value="Malectin_like"/>
    <property type="match status" value="2"/>
</dbReference>
<reference evidence="8 9" key="1">
    <citation type="journal article" date="2013" name="Genome Biol.">
        <title>The genome sequence of the most widely cultivated cacao type and its use to identify candidate genes regulating pod color.</title>
        <authorList>
            <person name="Motamayor J.C."/>
            <person name="Mockaitis K."/>
            <person name="Schmutz J."/>
            <person name="Haiminen N."/>
            <person name="Iii D.L."/>
            <person name="Cornejo O."/>
            <person name="Findley S.D."/>
            <person name="Zheng P."/>
            <person name="Utro F."/>
            <person name="Royaert S."/>
            <person name="Saski C."/>
            <person name="Jenkins J."/>
            <person name="Podicheti R."/>
            <person name="Zhao M."/>
            <person name="Scheffler B.E."/>
            <person name="Stack J.C."/>
            <person name="Feltus F.A."/>
            <person name="Mustiga G.M."/>
            <person name="Amores F."/>
            <person name="Phillips W."/>
            <person name="Marelli J.P."/>
            <person name="May G.D."/>
            <person name="Shapiro H."/>
            <person name="Ma J."/>
            <person name="Bustamante C.D."/>
            <person name="Schnell R.J."/>
            <person name="Main D."/>
            <person name="Gilbert D."/>
            <person name="Parida L."/>
            <person name="Kuhn D.N."/>
        </authorList>
    </citation>
    <scope>NUCLEOTIDE SEQUENCE [LARGE SCALE GENOMIC DNA]</scope>
    <source>
        <strain evidence="9">cv. Matina 1-6</strain>
    </source>
</reference>
<evidence type="ECO:0000256" key="3">
    <source>
        <dbReference type="ARBA" id="ARBA00022729"/>
    </source>
</evidence>
<dbReference type="EMBL" id="CM001884">
    <property type="protein sequence ID" value="EOY26091.1"/>
    <property type="molecule type" value="Genomic_DNA"/>
</dbReference>
<dbReference type="AlphaFoldDB" id="A0A061G954"/>
<evidence type="ECO:0000259" key="7">
    <source>
        <dbReference type="Pfam" id="PF12819"/>
    </source>
</evidence>
<dbReference type="eggNOG" id="ENOG502QQCZ">
    <property type="taxonomic scope" value="Eukaryota"/>
</dbReference>
<keyword evidence="3 6" id="KW-0732">Signal</keyword>